<dbReference type="RefSeq" id="WP_310370552.1">
    <property type="nucleotide sequence ID" value="NZ_JAVDYB010000001.1"/>
</dbReference>
<keyword evidence="5" id="KW-1185">Reference proteome</keyword>
<gene>
    <name evidence="4" type="ORF">J2S41_004722</name>
</gene>
<evidence type="ECO:0000259" key="3">
    <source>
        <dbReference type="Pfam" id="PF03703"/>
    </source>
</evidence>
<dbReference type="Proteomes" id="UP001183643">
    <property type="component" value="Unassembled WGS sequence"/>
</dbReference>
<protein>
    <submittedName>
        <fullName evidence="4">Membrane protein</fullName>
    </submittedName>
</protein>
<dbReference type="AlphaFoldDB" id="A0AAE3YT81"/>
<accession>A0AAE3YT81</accession>
<name>A0AAE3YT81_9ACTN</name>
<evidence type="ECO:0000313" key="4">
    <source>
        <dbReference type="EMBL" id="MDR7277944.1"/>
    </source>
</evidence>
<feature type="compositionally biased region" description="Low complexity" evidence="1">
    <location>
        <begin position="157"/>
        <end position="183"/>
    </location>
</feature>
<dbReference type="EMBL" id="JAVDYB010000001">
    <property type="protein sequence ID" value="MDR7277944.1"/>
    <property type="molecule type" value="Genomic_DNA"/>
</dbReference>
<dbReference type="InterPro" id="IPR014529">
    <property type="entry name" value="UCP026631"/>
</dbReference>
<dbReference type="PANTHER" id="PTHR34473:SF2">
    <property type="entry name" value="UPF0699 TRANSMEMBRANE PROTEIN YDBT"/>
    <property type="match status" value="1"/>
</dbReference>
<dbReference type="PANTHER" id="PTHR34473">
    <property type="entry name" value="UPF0699 TRANSMEMBRANE PROTEIN YDBS"/>
    <property type="match status" value="1"/>
</dbReference>
<sequence>MTEVVPDPPRQRLHPLSPLLNGARTLVVIIGAVSLSQINEFGWERFALTFAVIAAGIVVFSLINWWNTGYHVVGRELRIHEGLFWRRTRAIPLERLQTVEVRRPLLAQLTGLAELRLEVVGGGKTEAPLAFLTVADAEALQERLVRLSGPQAREQQAAEGTAPDGTAAPGAEATESTEAAPAAYPGRDSGFPLHAVRNADLVLSQVLTPQTFFLPLGVASVLAQFSFVGEFNPVAIFSTLAAVGGVMLAPARRVLNDWSFRLSDVPLSGEGRGLRMAYGLLETRNQTVPLHRLQAVTVTWPLLWRAKRWLRVRFSVAGVAGPADGNEQQSDRLLPVGDPETGRRLVALAMPGLDLFTVRVAPPPPRVRWLHPFAWSRMGVGLNARVFTVTKGVVTRELVAVPYTRIQSVRVVQGPLQRRLRLATVHVDTAGGGGAEAPDRDIHEAWALAAALTARAHAAQAAPAAQPAAM</sequence>
<reference evidence="4" key="1">
    <citation type="submission" date="2023-07" db="EMBL/GenBank/DDBJ databases">
        <title>Sequencing the genomes of 1000 actinobacteria strains.</title>
        <authorList>
            <person name="Klenk H.-P."/>
        </authorList>
    </citation>
    <scope>NUCLEOTIDE SEQUENCE</scope>
    <source>
        <strain evidence="4">DSM 44707</strain>
    </source>
</reference>
<keyword evidence="2" id="KW-1133">Transmembrane helix</keyword>
<dbReference type="PIRSF" id="PIRSF026631">
    <property type="entry name" value="UCP026631"/>
    <property type="match status" value="1"/>
</dbReference>
<feature type="region of interest" description="Disordered" evidence="1">
    <location>
        <begin position="151"/>
        <end position="184"/>
    </location>
</feature>
<proteinExistence type="predicted"/>
<keyword evidence="2" id="KW-0812">Transmembrane</keyword>
<feature type="transmembrane region" description="Helical" evidence="2">
    <location>
        <begin position="47"/>
        <end position="66"/>
    </location>
</feature>
<organism evidence="4 5">
    <name type="scientific">Catenuloplanes atrovinosus</name>
    <dbReference type="NCBI Taxonomy" id="137266"/>
    <lineage>
        <taxon>Bacteria</taxon>
        <taxon>Bacillati</taxon>
        <taxon>Actinomycetota</taxon>
        <taxon>Actinomycetes</taxon>
        <taxon>Micromonosporales</taxon>
        <taxon>Micromonosporaceae</taxon>
        <taxon>Catenuloplanes</taxon>
    </lineage>
</organism>
<evidence type="ECO:0000313" key="5">
    <source>
        <dbReference type="Proteomes" id="UP001183643"/>
    </source>
</evidence>
<dbReference type="InterPro" id="IPR005182">
    <property type="entry name" value="YdbS-like_PH"/>
</dbReference>
<evidence type="ECO:0000256" key="2">
    <source>
        <dbReference type="SAM" id="Phobius"/>
    </source>
</evidence>
<feature type="domain" description="YdbS-like PH" evidence="3">
    <location>
        <begin position="377"/>
        <end position="450"/>
    </location>
</feature>
<dbReference type="Pfam" id="PF03703">
    <property type="entry name" value="bPH_2"/>
    <property type="match status" value="2"/>
</dbReference>
<feature type="transmembrane region" description="Helical" evidence="2">
    <location>
        <begin position="16"/>
        <end position="35"/>
    </location>
</feature>
<comment type="caution">
    <text evidence="4">The sequence shown here is derived from an EMBL/GenBank/DDBJ whole genome shotgun (WGS) entry which is preliminary data.</text>
</comment>
<feature type="domain" description="YdbS-like PH" evidence="3">
    <location>
        <begin position="65"/>
        <end position="143"/>
    </location>
</feature>
<evidence type="ECO:0000256" key="1">
    <source>
        <dbReference type="SAM" id="MobiDB-lite"/>
    </source>
</evidence>
<keyword evidence="2" id="KW-0472">Membrane</keyword>